<evidence type="ECO:0000313" key="1">
    <source>
        <dbReference type="EMBL" id="MPC32345.1"/>
    </source>
</evidence>
<keyword evidence="2" id="KW-1185">Reference proteome</keyword>
<proteinExistence type="predicted"/>
<protein>
    <submittedName>
        <fullName evidence="1">Uncharacterized protein</fullName>
    </submittedName>
</protein>
<accession>A0A5B7EG30</accession>
<organism evidence="1 2">
    <name type="scientific">Portunus trituberculatus</name>
    <name type="common">Swimming crab</name>
    <name type="synonym">Neptunus trituberculatus</name>
    <dbReference type="NCBI Taxonomy" id="210409"/>
    <lineage>
        <taxon>Eukaryota</taxon>
        <taxon>Metazoa</taxon>
        <taxon>Ecdysozoa</taxon>
        <taxon>Arthropoda</taxon>
        <taxon>Crustacea</taxon>
        <taxon>Multicrustacea</taxon>
        <taxon>Malacostraca</taxon>
        <taxon>Eumalacostraca</taxon>
        <taxon>Eucarida</taxon>
        <taxon>Decapoda</taxon>
        <taxon>Pleocyemata</taxon>
        <taxon>Brachyura</taxon>
        <taxon>Eubrachyura</taxon>
        <taxon>Portunoidea</taxon>
        <taxon>Portunidae</taxon>
        <taxon>Portuninae</taxon>
        <taxon>Portunus</taxon>
    </lineage>
</organism>
<sequence>MVQVDITRKQHRQWFPGYSSNSTNCDCISQPATQPELPCVNHPTLSHLTSHATRTGEDEMVR</sequence>
<reference evidence="1 2" key="1">
    <citation type="submission" date="2019-05" db="EMBL/GenBank/DDBJ databases">
        <title>Another draft genome of Portunus trituberculatus and its Hox gene families provides insights of decapod evolution.</title>
        <authorList>
            <person name="Jeong J.-H."/>
            <person name="Song I."/>
            <person name="Kim S."/>
            <person name="Choi T."/>
            <person name="Kim D."/>
            <person name="Ryu S."/>
            <person name="Kim W."/>
        </authorList>
    </citation>
    <scope>NUCLEOTIDE SEQUENCE [LARGE SCALE GENOMIC DNA]</scope>
    <source>
        <tissue evidence="1">Muscle</tissue>
    </source>
</reference>
<evidence type="ECO:0000313" key="2">
    <source>
        <dbReference type="Proteomes" id="UP000324222"/>
    </source>
</evidence>
<comment type="caution">
    <text evidence="1">The sequence shown here is derived from an EMBL/GenBank/DDBJ whole genome shotgun (WGS) entry which is preliminary data.</text>
</comment>
<dbReference type="Proteomes" id="UP000324222">
    <property type="component" value="Unassembled WGS sequence"/>
</dbReference>
<gene>
    <name evidence="1" type="ORF">E2C01_025655</name>
</gene>
<name>A0A5B7EG30_PORTR</name>
<dbReference type="AlphaFoldDB" id="A0A5B7EG30"/>
<dbReference type="EMBL" id="VSRR010002609">
    <property type="protein sequence ID" value="MPC32345.1"/>
    <property type="molecule type" value="Genomic_DNA"/>
</dbReference>